<proteinExistence type="predicted"/>
<organism evidence="1 2">
    <name type="scientific">Batrachochytrium dendrobatidis (strain JEL423)</name>
    <dbReference type="NCBI Taxonomy" id="403673"/>
    <lineage>
        <taxon>Eukaryota</taxon>
        <taxon>Fungi</taxon>
        <taxon>Fungi incertae sedis</taxon>
        <taxon>Chytridiomycota</taxon>
        <taxon>Chytridiomycota incertae sedis</taxon>
        <taxon>Chytridiomycetes</taxon>
        <taxon>Rhizophydiales</taxon>
        <taxon>Rhizophydiales incertae sedis</taxon>
        <taxon>Batrachochytrium</taxon>
    </lineage>
</organism>
<dbReference type="VEuPathDB" id="FungiDB:BDEG_26409"/>
<evidence type="ECO:0000313" key="2">
    <source>
        <dbReference type="Proteomes" id="UP000077115"/>
    </source>
</evidence>
<dbReference type="EMBL" id="DS022309">
    <property type="protein sequence ID" value="OAJ43026.1"/>
    <property type="molecule type" value="Genomic_DNA"/>
</dbReference>
<dbReference type="AlphaFoldDB" id="A0A177WT77"/>
<dbReference type="Proteomes" id="UP000077115">
    <property type="component" value="Unassembled WGS sequence"/>
</dbReference>
<evidence type="ECO:0000313" key="1">
    <source>
        <dbReference type="EMBL" id="OAJ43026.1"/>
    </source>
</evidence>
<gene>
    <name evidence="1" type="ORF">BDEG_26409</name>
</gene>
<reference evidence="1 2" key="1">
    <citation type="submission" date="2006-10" db="EMBL/GenBank/DDBJ databases">
        <title>The Genome Sequence of Batrachochytrium dendrobatidis JEL423.</title>
        <authorList>
            <consortium name="The Broad Institute Genome Sequencing Platform"/>
            <person name="Birren B."/>
            <person name="Lander E."/>
            <person name="Galagan J."/>
            <person name="Cuomo C."/>
            <person name="Devon K."/>
            <person name="Jaffe D."/>
            <person name="Butler J."/>
            <person name="Alvarez P."/>
            <person name="Gnerre S."/>
            <person name="Grabherr M."/>
            <person name="Kleber M."/>
            <person name="Mauceli E."/>
            <person name="Brockman W."/>
            <person name="Young S."/>
            <person name="LaButti K."/>
            <person name="Sykes S."/>
            <person name="DeCaprio D."/>
            <person name="Crawford M."/>
            <person name="Koehrsen M."/>
            <person name="Engels R."/>
            <person name="Montgomery P."/>
            <person name="Pearson M."/>
            <person name="Howarth C."/>
            <person name="Larson L."/>
            <person name="White J."/>
            <person name="O'Leary S."/>
            <person name="Kodira C."/>
            <person name="Zeng Q."/>
            <person name="Yandava C."/>
            <person name="Alvarado L."/>
            <person name="Longcore J."/>
            <person name="James T."/>
        </authorList>
    </citation>
    <scope>NUCLEOTIDE SEQUENCE [LARGE SCALE GENOMIC DNA]</scope>
    <source>
        <strain evidence="1 2">JEL423</strain>
    </source>
</reference>
<accession>A0A177WT77</accession>
<name>A0A177WT77_BATDL</name>
<sequence length="108" mass="11742">MIPHSAKRAASSAYSNACRFTSSRIFNPVNFSCFSESANTFSYERVFFGTTGNTFASAASPAAMHSGATRTTCIKTDISQVPEILADAIRKLSINYHLASYIMLVDDN</sequence>
<reference evidence="1 2" key="2">
    <citation type="submission" date="2016-05" db="EMBL/GenBank/DDBJ databases">
        <title>Lineage-specific infection strategies underlie the spectrum of fungal disease in amphibians.</title>
        <authorList>
            <person name="Cuomo C.A."/>
            <person name="Farrer R.A."/>
            <person name="James T."/>
            <person name="Longcore J."/>
            <person name="Birren B."/>
        </authorList>
    </citation>
    <scope>NUCLEOTIDE SEQUENCE [LARGE SCALE GENOMIC DNA]</scope>
    <source>
        <strain evidence="1 2">JEL423</strain>
    </source>
</reference>
<protein>
    <submittedName>
        <fullName evidence="1">Uncharacterized protein</fullName>
    </submittedName>
</protein>